<dbReference type="Proteomes" id="UP000053791">
    <property type="component" value="Unassembled WGS sequence"/>
</dbReference>
<comment type="caution">
    <text evidence="2">The sequence shown here is derived from an EMBL/GenBank/DDBJ whole genome shotgun (WGS) entry which is preliminary data.</text>
</comment>
<dbReference type="OrthoDB" id="9812295at2"/>
<dbReference type="Gene3D" id="3.40.50.360">
    <property type="match status" value="1"/>
</dbReference>
<dbReference type="RefSeq" id="WP_068348513.1">
    <property type="nucleotide sequence ID" value="NZ_LQBQ01000035.1"/>
</dbReference>
<evidence type="ECO:0000259" key="1">
    <source>
        <dbReference type="Pfam" id="PF03358"/>
    </source>
</evidence>
<dbReference type="AlphaFoldDB" id="A0A0X3TLC6"/>
<dbReference type="GO" id="GO:0010181">
    <property type="term" value="F:FMN binding"/>
    <property type="evidence" value="ECO:0007669"/>
    <property type="project" value="TreeGrafter"/>
</dbReference>
<dbReference type="InterPro" id="IPR050712">
    <property type="entry name" value="NAD(P)H-dep_reductase"/>
</dbReference>
<organism evidence="2 3">
    <name type="scientific">Ruegeria marisrubri</name>
    <dbReference type="NCBI Taxonomy" id="1685379"/>
    <lineage>
        <taxon>Bacteria</taxon>
        <taxon>Pseudomonadati</taxon>
        <taxon>Pseudomonadota</taxon>
        <taxon>Alphaproteobacteria</taxon>
        <taxon>Rhodobacterales</taxon>
        <taxon>Roseobacteraceae</taxon>
        <taxon>Ruegeria</taxon>
    </lineage>
</organism>
<dbReference type="STRING" id="1685379.AVO45_12160"/>
<evidence type="ECO:0000313" key="2">
    <source>
        <dbReference type="EMBL" id="KUJ76533.1"/>
    </source>
</evidence>
<dbReference type="PANTHER" id="PTHR30543">
    <property type="entry name" value="CHROMATE REDUCTASE"/>
    <property type="match status" value="1"/>
</dbReference>
<dbReference type="Pfam" id="PF03358">
    <property type="entry name" value="FMN_red"/>
    <property type="match status" value="1"/>
</dbReference>
<reference evidence="2 3" key="1">
    <citation type="submission" date="2015-12" db="EMBL/GenBank/DDBJ databases">
        <authorList>
            <person name="Shamseldin A."/>
            <person name="Moawad H."/>
            <person name="Abd El-Rahim W.M."/>
            <person name="Sadowsky M.J."/>
        </authorList>
    </citation>
    <scope>NUCLEOTIDE SEQUENCE [LARGE SCALE GENOMIC DNA]</scope>
    <source>
        <strain evidence="2 3">ZGT118</strain>
    </source>
</reference>
<dbReference type="GO" id="GO:0016491">
    <property type="term" value="F:oxidoreductase activity"/>
    <property type="evidence" value="ECO:0007669"/>
    <property type="project" value="InterPro"/>
</dbReference>
<dbReference type="EMBL" id="LQBQ01000035">
    <property type="protein sequence ID" value="KUJ76533.1"/>
    <property type="molecule type" value="Genomic_DNA"/>
</dbReference>
<gene>
    <name evidence="2" type="ORF">AVO45_12160</name>
</gene>
<evidence type="ECO:0000313" key="3">
    <source>
        <dbReference type="Proteomes" id="UP000053791"/>
    </source>
</evidence>
<proteinExistence type="predicted"/>
<protein>
    <submittedName>
        <fullName evidence="2">NADPH-dependent FMN reductase</fullName>
    </submittedName>
</protein>
<sequence length="180" mass="19763">MSDPILLGLSGSLRKGATNRMLMREAARLFGPSTFVEADLHLPLYDGDDEDARGIPEAVQRLADQIARADAVIISTPEYNKGPSGVLKNALDWVSRTEGKPWMDKPVAVMSAAAGRAGGERAQMILRAFMVPFRTRILQGPEVHVADSSNQFDAHGRLVSEQYEKTLRILMQKLRAEAGF</sequence>
<dbReference type="InterPro" id="IPR005025">
    <property type="entry name" value="FMN_Rdtase-like_dom"/>
</dbReference>
<accession>A0A0X3TLC6</accession>
<name>A0A0X3TLC6_9RHOB</name>
<keyword evidence="3" id="KW-1185">Reference proteome</keyword>
<dbReference type="GO" id="GO:0005829">
    <property type="term" value="C:cytosol"/>
    <property type="evidence" value="ECO:0007669"/>
    <property type="project" value="TreeGrafter"/>
</dbReference>
<dbReference type="SUPFAM" id="SSF52218">
    <property type="entry name" value="Flavoproteins"/>
    <property type="match status" value="1"/>
</dbReference>
<feature type="domain" description="NADPH-dependent FMN reductase-like" evidence="1">
    <location>
        <begin position="6"/>
        <end position="146"/>
    </location>
</feature>
<dbReference type="PANTHER" id="PTHR30543:SF21">
    <property type="entry name" value="NAD(P)H-DEPENDENT FMN REDUCTASE LOT6"/>
    <property type="match status" value="1"/>
</dbReference>
<dbReference type="InterPro" id="IPR029039">
    <property type="entry name" value="Flavoprotein-like_sf"/>
</dbReference>